<dbReference type="InterPro" id="IPR043502">
    <property type="entry name" value="DNA/RNA_pol_sf"/>
</dbReference>
<evidence type="ECO:0000313" key="2">
    <source>
        <dbReference type="EMBL" id="MBR0666952.1"/>
    </source>
</evidence>
<accession>A0ABS5F330</accession>
<proteinExistence type="predicted"/>
<name>A0ABS5F330_9PROT</name>
<gene>
    <name evidence="2" type="ORF">GXW71_21510</name>
</gene>
<dbReference type="InterPro" id="IPR000477">
    <property type="entry name" value="RT_dom"/>
</dbReference>
<dbReference type="RefSeq" id="WP_211854731.1">
    <property type="nucleotide sequence ID" value="NZ_JAAGBB010000028.1"/>
</dbReference>
<evidence type="ECO:0000313" key="3">
    <source>
        <dbReference type="Proteomes" id="UP001196870"/>
    </source>
</evidence>
<keyword evidence="3" id="KW-1185">Reference proteome</keyword>
<dbReference type="EMBL" id="JAAGBB010000028">
    <property type="protein sequence ID" value="MBR0666952.1"/>
    <property type="molecule type" value="Genomic_DNA"/>
</dbReference>
<dbReference type="SUPFAM" id="SSF56672">
    <property type="entry name" value="DNA/RNA polymerases"/>
    <property type="match status" value="1"/>
</dbReference>
<dbReference type="PROSITE" id="PS50878">
    <property type="entry name" value="RT_POL"/>
    <property type="match status" value="1"/>
</dbReference>
<dbReference type="Pfam" id="PF00078">
    <property type="entry name" value="RVT_1"/>
    <property type="match status" value="1"/>
</dbReference>
<organism evidence="2 3">
    <name type="scientific">Plastoroseomonas hellenica</name>
    <dbReference type="NCBI Taxonomy" id="2687306"/>
    <lineage>
        <taxon>Bacteria</taxon>
        <taxon>Pseudomonadati</taxon>
        <taxon>Pseudomonadota</taxon>
        <taxon>Alphaproteobacteria</taxon>
        <taxon>Acetobacterales</taxon>
        <taxon>Acetobacteraceae</taxon>
        <taxon>Plastoroseomonas</taxon>
    </lineage>
</organism>
<sequence length="438" mass="48827">MTIAADMPAEKPPLTGGDRALMAPRRAQRWGAQDADELQRKYQDAVSAGQRRAARTYQRILGFSFGVKIAATDEAAKKQCHRLPEKMKPRDVVEAAFSLDMRQVPDEPVRLYAQPKDKGGWRPIHVYGVQNHARQIILGWMIQPRVQLDPRQFALQGGVPAAIAAAKDQINHHNARWAVEVDFTNCFGTIDREWAVNRLRGLGVPEQVTRATAFPDDNYVRTPTSSDWLWSDRYLSLPGPLTLRSQARSGVPQGAACSSLIAEIAISDILSALQITDQVVVYADNVLLMAPTRRELERLADTLGSAALRGSAGRFALKRGKVRRVDWGFDYLGHRIHSYRGKAHVEPSRAAMEDCAKTIMKRMRDVVRGKPRALRRLRSFCRGWAAAFSMWSRVVENIRGALFRGAMLLGRAAVDRLRDIMACATRAAGTEQHAGSRS</sequence>
<feature type="domain" description="Reverse transcriptase" evidence="1">
    <location>
        <begin position="95"/>
        <end position="336"/>
    </location>
</feature>
<reference evidence="3" key="1">
    <citation type="journal article" date="2021" name="Syst. Appl. Microbiol.">
        <title>Roseomonas hellenica sp. nov., isolated from roots of wild-growing Alkanna tinctoria.</title>
        <authorList>
            <person name="Rat A."/>
            <person name="Naranjo H.D."/>
            <person name="Lebbe L."/>
            <person name="Cnockaert M."/>
            <person name="Krigas N."/>
            <person name="Grigoriadou K."/>
            <person name="Maloupa E."/>
            <person name="Willems A."/>
        </authorList>
    </citation>
    <scope>NUCLEOTIDE SEQUENCE [LARGE SCALE GENOMIC DNA]</scope>
    <source>
        <strain evidence="3">LMG 31523</strain>
    </source>
</reference>
<dbReference type="Proteomes" id="UP001196870">
    <property type="component" value="Unassembled WGS sequence"/>
</dbReference>
<evidence type="ECO:0000259" key="1">
    <source>
        <dbReference type="PROSITE" id="PS50878"/>
    </source>
</evidence>
<comment type="caution">
    <text evidence="2">The sequence shown here is derived from an EMBL/GenBank/DDBJ whole genome shotgun (WGS) entry which is preliminary data.</text>
</comment>
<protein>
    <recommendedName>
        <fullName evidence="1">Reverse transcriptase domain-containing protein</fullName>
    </recommendedName>
</protein>